<evidence type="ECO:0000313" key="11">
    <source>
        <dbReference type="EMBL" id="KAJ1643894.1"/>
    </source>
</evidence>
<evidence type="ECO:0000256" key="10">
    <source>
        <dbReference type="RuleBase" id="RU003514"/>
    </source>
</evidence>
<dbReference type="Proteomes" id="UP001145021">
    <property type="component" value="Unassembled WGS sequence"/>
</dbReference>
<evidence type="ECO:0000256" key="4">
    <source>
        <dbReference type="ARBA" id="ARBA00022679"/>
    </source>
</evidence>
<dbReference type="GO" id="GO:0005658">
    <property type="term" value="C:alpha DNA polymerase:primase complex"/>
    <property type="evidence" value="ECO:0007669"/>
    <property type="project" value="UniProtKB-ARBA"/>
</dbReference>
<keyword evidence="5" id="KW-0548">Nucleotidyltransferase</keyword>
<protein>
    <recommendedName>
        <fullName evidence="10">DNA primase</fullName>
        <ecNumber evidence="10">2.7.7.-</ecNumber>
    </recommendedName>
</protein>
<keyword evidence="7" id="KW-0479">Metal-binding</keyword>
<dbReference type="GO" id="GO:0046872">
    <property type="term" value="F:metal ion binding"/>
    <property type="evidence" value="ECO:0007669"/>
    <property type="project" value="UniProtKB-KW"/>
</dbReference>
<dbReference type="InterPro" id="IPR002755">
    <property type="entry name" value="DNA_primase_S"/>
</dbReference>
<keyword evidence="2 10" id="KW-0240">DNA-directed RNA polymerase</keyword>
<dbReference type="GO" id="GO:0006269">
    <property type="term" value="P:DNA replication, synthesis of primer"/>
    <property type="evidence" value="ECO:0007669"/>
    <property type="project" value="UniProtKB-KW"/>
</dbReference>
<comment type="caution">
    <text evidence="11">The sequence shown here is derived from an EMBL/GenBank/DDBJ whole genome shotgun (WGS) entry which is preliminary data.</text>
</comment>
<dbReference type="PANTHER" id="PTHR10536">
    <property type="entry name" value="DNA PRIMASE SMALL SUBUNIT"/>
    <property type="match status" value="1"/>
</dbReference>
<evidence type="ECO:0000256" key="5">
    <source>
        <dbReference type="ARBA" id="ARBA00022695"/>
    </source>
</evidence>
<dbReference type="Pfam" id="PF01896">
    <property type="entry name" value="DNA_primase_S"/>
    <property type="match status" value="1"/>
</dbReference>
<reference evidence="11" key="1">
    <citation type="submission" date="2022-07" db="EMBL/GenBank/DDBJ databases">
        <title>Phylogenomic reconstructions and comparative analyses of Kickxellomycotina fungi.</title>
        <authorList>
            <person name="Reynolds N.K."/>
            <person name="Stajich J.E."/>
            <person name="Barry K."/>
            <person name="Grigoriev I.V."/>
            <person name="Crous P."/>
            <person name="Smith M.E."/>
        </authorList>
    </citation>
    <scope>NUCLEOTIDE SEQUENCE</scope>
    <source>
        <strain evidence="11">NBRC 105413</strain>
    </source>
</reference>
<dbReference type="InterPro" id="IPR014052">
    <property type="entry name" value="DNA_primase_ssu_euk/arc"/>
</dbReference>
<dbReference type="NCBIfam" id="TIGR00335">
    <property type="entry name" value="primase_sml"/>
    <property type="match status" value="1"/>
</dbReference>
<keyword evidence="8" id="KW-0862">Zinc</keyword>
<evidence type="ECO:0000313" key="12">
    <source>
        <dbReference type="Proteomes" id="UP001145021"/>
    </source>
</evidence>
<evidence type="ECO:0000256" key="9">
    <source>
        <dbReference type="ARBA" id="ARBA00023163"/>
    </source>
</evidence>
<dbReference type="GO" id="GO:0003899">
    <property type="term" value="F:DNA-directed RNA polymerase activity"/>
    <property type="evidence" value="ECO:0007669"/>
    <property type="project" value="InterPro"/>
</dbReference>
<name>A0A9W7XG87_9FUNG</name>
<evidence type="ECO:0000256" key="1">
    <source>
        <dbReference type="ARBA" id="ARBA00009762"/>
    </source>
</evidence>
<evidence type="ECO:0000256" key="2">
    <source>
        <dbReference type="ARBA" id="ARBA00022478"/>
    </source>
</evidence>
<dbReference type="Gene3D" id="3.90.920.10">
    <property type="entry name" value="DNA primase, PRIM domain"/>
    <property type="match status" value="1"/>
</dbReference>
<evidence type="ECO:0000256" key="6">
    <source>
        <dbReference type="ARBA" id="ARBA00022705"/>
    </source>
</evidence>
<evidence type="ECO:0000256" key="3">
    <source>
        <dbReference type="ARBA" id="ARBA00022515"/>
    </source>
</evidence>
<dbReference type="AlphaFoldDB" id="A0A9W7XG87"/>
<evidence type="ECO:0000256" key="8">
    <source>
        <dbReference type="ARBA" id="ARBA00022833"/>
    </source>
</evidence>
<keyword evidence="4 10" id="KW-0808">Transferase</keyword>
<dbReference type="EMBL" id="JANBOH010000210">
    <property type="protein sequence ID" value="KAJ1643894.1"/>
    <property type="molecule type" value="Genomic_DNA"/>
</dbReference>
<gene>
    <name evidence="11" type="primary">PRI1</name>
    <name evidence="11" type="ORF">LPJ64_004385</name>
</gene>
<organism evidence="11 12">
    <name type="scientific">Coemansia asiatica</name>
    <dbReference type="NCBI Taxonomy" id="1052880"/>
    <lineage>
        <taxon>Eukaryota</taxon>
        <taxon>Fungi</taxon>
        <taxon>Fungi incertae sedis</taxon>
        <taxon>Zoopagomycota</taxon>
        <taxon>Kickxellomycotina</taxon>
        <taxon>Kickxellomycetes</taxon>
        <taxon>Kickxellales</taxon>
        <taxon>Kickxellaceae</taxon>
        <taxon>Coemansia</taxon>
    </lineage>
</organism>
<keyword evidence="3 10" id="KW-0639">Primosome</keyword>
<comment type="similarity">
    <text evidence="1 10">Belongs to the eukaryotic-type primase small subunit family.</text>
</comment>
<dbReference type="EC" id="2.7.7.-" evidence="10"/>
<dbReference type="SUPFAM" id="SSF56747">
    <property type="entry name" value="Prim-pol domain"/>
    <property type="match status" value="1"/>
</dbReference>
<proteinExistence type="inferred from homology"/>
<keyword evidence="9" id="KW-0804">Transcription</keyword>
<dbReference type="CDD" id="cd04860">
    <property type="entry name" value="AE_Prim_S"/>
    <property type="match status" value="1"/>
</dbReference>
<keyword evidence="6 10" id="KW-0235">DNA replication</keyword>
<evidence type="ECO:0000256" key="7">
    <source>
        <dbReference type="ARBA" id="ARBA00022723"/>
    </source>
</evidence>
<dbReference type="FunFam" id="3.90.920.10:FF:000003">
    <property type="entry name" value="DNA primase"/>
    <property type="match status" value="1"/>
</dbReference>
<keyword evidence="12" id="KW-1185">Reference proteome</keyword>
<accession>A0A9W7XG87</accession>
<sequence length="430" mass="49421">MTSDPEQDNSMMAVDDDGLDEISPLTLGQYYQRLFPQELYYRWLNYNGKVPTTEFTHREFSFTINDGVYIRYQSFKDSEDFQRELLRLSPSKIDIGAIFTAQPKHAKSLQPGVFKPVSKELVFDIDMTDYDEVRTCCQGGDICTRCWKFMVVAMHVLDRALREDFGFEKIMWVYSGRRGVHCWVCDDRARRLDDTGRKAVVGYLALIRGGAEQGKKVNLTQRGGQHPHILRSMEIVEEYFEDILLIDQEIMLTKERWTKILAALPDEELRKFLDAQWSRRPDRSSVEKWSEMIDAVDRKAAKRGSKFGLSTFERDMMLQLVYPRLDENVTTHLNHLLKSPFCIHPKTGRVCTPIAADQFDSYDPMEVPTLSQLLREINALSVQEESSGNNGSGTTAMAKYIKVFEDFVASLGQASESQNSSSQKQNSLDF</sequence>